<accession>A0A840J5U7</accession>
<evidence type="ECO:0008006" key="3">
    <source>
        <dbReference type="Google" id="ProtNLM"/>
    </source>
</evidence>
<keyword evidence="2" id="KW-1185">Reference proteome</keyword>
<dbReference type="Proteomes" id="UP000581769">
    <property type="component" value="Unassembled WGS sequence"/>
</dbReference>
<comment type="caution">
    <text evidence="1">The sequence shown here is derived from an EMBL/GenBank/DDBJ whole genome shotgun (WGS) entry which is preliminary data.</text>
</comment>
<dbReference type="AlphaFoldDB" id="A0A840J5U7"/>
<gene>
    <name evidence="1" type="ORF">BJY18_006564</name>
</gene>
<evidence type="ECO:0000313" key="2">
    <source>
        <dbReference type="Proteomes" id="UP000581769"/>
    </source>
</evidence>
<dbReference type="RefSeq" id="WP_184783672.1">
    <property type="nucleotide sequence ID" value="NZ_JACHMG010000001.1"/>
</dbReference>
<organism evidence="1 2">
    <name type="scientific">Amycolatopsis jiangsuensis</name>
    <dbReference type="NCBI Taxonomy" id="1181879"/>
    <lineage>
        <taxon>Bacteria</taxon>
        <taxon>Bacillati</taxon>
        <taxon>Actinomycetota</taxon>
        <taxon>Actinomycetes</taxon>
        <taxon>Pseudonocardiales</taxon>
        <taxon>Pseudonocardiaceae</taxon>
        <taxon>Amycolatopsis</taxon>
    </lineage>
</organism>
<sequence length="153" mass="16330">MTPVKLTMSMPEQFAELPPEQDPARRGELARAGVVRRGTCFARSAADPESLATAGFAVLVQEAGASGDGALDSLAEALAAQCDTRRITVEEFPAGEALLVEEPIERGRQAQVIFAFPDGQRIVLLGVTGRDDADWPDFRRLLKNVASSVSFGS</sequence>
<evidence type="ECO:0000313" key="1">
    <source>
        <dbReference type="EMBL" id="MBB4689079.1"/>
    </source>
</evidence>
<name>A0A840J5U7_9PSEU</name>
<proteinExistence type="predicted"/>
<dbReference type="EMBL" id="JACHMG010000001">
    <property type="protein sequence ID" value="MBB4689079.1"/>
    <property type="molecule type" value="Genomic_DNA"/>
</dbReference>
<protein>
    <recommendedName>
        <fullName evidence="3">DUF1795 domain-containing protein</fullName>
    </recommendedName>
</protein>
<reference evidence="1 2" key="1">
    <citation type="submission" date="2020-08" db="EMBL/GenBank/DDBJ databases">
        <title>Sequencing the genomes of 1000 actinobacteria strains.</title>
        <authorList>
            <person name="Klenk H.-P."/>
        </authorList>
    </citation>
    <scope>NUCLEOTIDE SEQUENCE [LARGE SCALE GENOMIC DNA]</scope>
    <source>
        <strain evidence="1 2">DSM 45859</strain>
    </source>
</reference>